<keyword evidence="2 6" id="KW-0698">rRNA processing</keyword>
<keyword evidence="4" id="KW-0677">Repeat</keyword>
<dbReference type="EMBL" id="AZHD01000024">
    <property type="protein sequence ID" value="OAA54300.1"/>
    <property type="molecule type" value="Genomic_DNA"/>
</dbReference>
<dbReference type="AlphaFoldDB" id="A0A162MCT8"/>
<feature type="domain" description="NLE" evidence="8">
    <location>
        <begin position="14"/>
        <end position="80"/>
    </location>
</feature>
<dbReference type="PANTHER" id="PTHR19855">
    <property type="entry name" value="WD40 REPEAT PROTEIN 12, 37"/>
    <property type="match status" value="1"/>
</dbReference>
<sequence length="518" mass="53611">MTDSIDPAPEAAQVKVIFTTTESDIQLPESKRQLLVPADIRRYGLSRILNSGSMLATDRAIPFDFLVDGVFLRATLADYLREQGLSAETTITLQYVRSLIPPVFEASFQHDDWVSAVDVSPAVGAVGGGSNRLLSGSYDGLLRLWNAAGHVTTVSPDAASGAGHTSAVKAARFVTPTQIASAGLDRTVRIWNYATGEREDQAVEEDHAGPQLLKPTLVLYGHKGSVDRLAVDTATRRVLTASIDGCVGLWSTSKTSAPAPPAGLLPGAAAGAASTNKKRKVATPAFDIPHRGPLALVHAHKAAPAAAAIFDPRDRTVAYSAGHDHALCTLDLTTGQVVTTVATSHALLALCAVGGGGTGASTLLAAGNAARNIVLVDPRVSVATTAVMTLRGHTNKVVAVAASPAGSNGGAPALVSGSHDGTCRIWDLRNGRRAMAAAVVGGDGANVGADGPAGAQVSEAVYTIDREGREGQRRPLAGEGVKVFDVVWDATWGIVSGGEDKRVQINRGRDVFAQGESV</sequence>
<keyword evidence="10" id="KW-1185">Reference proteome</keyword>
<reference evidence="9 10" key="1">
    <citation type="journal article" date="2016" name="Genome Biol. Evol.">
        <title>Divergent and convergent evolution of fungal pathogenicity.</title>
        <authorList>
            <person name="Shang Y."/>
            <person name="Xiao G."/>
            <person name="Zheng P."/>
            <person name="Cen K."/>
            <person name="Zhan S."/>
            <person name="Wang C."/>
        </authorList>
    </citation>
    <scope>NUCLEOTIDE SEQUENCE [LARGE SCALE GENOMIC DNA]</scope>
    <source>
        <strain evidence="9 10">RCEF 264</strain>
    </source>
</reference>
<evidence type="ECO:0000259" key="8">
    <source>
        <dbReference type="Pfam" id="PF08154"/>
    </source>
</evidence>
<dbReference type="SUPFAM" id="SSF50978">
    <property type="entry name" value="WD40 repeat-like"/>
    <property type="match status" value="1"/>
</dbReference>
<comment type="subunit">
    <text evidence="6">Component of the NOP7 complex, composed of ERB1, NOP7 and YTM1. Within the NOP7 complex ERB1 appears to interact directly with NOP7 and YTM1. The NOP7 complex also associates with the 66S pre-ribosome.</text>
</comment>
<keyword evidence="1 6" id="KW-0690">Ribosome biogenesis</keyword>
<dbReference type="GO" id="GO:0005654">
    <property type="term" value="C:nucleoplasm"/>
    <property type="evidence" value="ECO:0007669"/>
    <property type="project" value="UniProtKB-SubCell"/>
</dbReference>
<keyword evidence="3 7" id="KW-0853">WD repeat</keyword>
<dbReference type="PROSITE" id="PS00678">
    <property type="entry name" value="WD_REPEATS_1"/>
    <property type="match status" value="1"/>
</dbReference>
<dbReference type="GO" id="GO:0043021">
    <property type="term" value="F:ribonucleoprotein complex binding"/>
    <property type="evidence" value="ECO:0007669"/>
    <property type="project" value="UniProtKB-UniRule"/>
</dbReference>
<dbReference type="Pfam" id="PF00400">
    <property type="entry name" value="WD40"/>
    <property type="match status" value="4"/>
</dbReference>
<name>A0A162MCT8_9HYPO</name>
<feature type="repeat" description="WD" evidence="7">
    <location>
        <begin position="161"/>
        <end position="201"/>
    </location>
</feature>
<protein>
    <recommendedName>
        <fullName evidence="6">Ribosome biogenesis protein YTM1</fullName>
    </recommendedName>
</protein>
<dbReference type="GO" id="GO:0110136">
    <property type="term" value="P:protein-RNA complex remodeling"/>
    <property type="evidence" value="ECO:0007669"/>
    <property type="project" value="EnsemblFungi"/>
</dbReference>
<dbReference type="Proteomes" id="UP000076874">
    <property type="component" value="Unassembled WGS sequence"/>
</dbReference>
<dbReference type="PANTHER" id="PTHR19855:SF11">
    <property type="entry name" value="RIBOSOME BIOGENESIS PROTEIN WDR12"/>
    <property type="match status" value="1"/>
</dbReference>
<dbReference type="InterPro" id="IPR020472">
    <property type="entry name" value="WD40_PAC1"/>
</dbReference>
<evidence type="ECO:0000256" key="7">
    <source>
        <dbReference type="PROSITE-ProRule" id="PRU00221"/>
    </source>
</evidence>
<comment type="function">
    <text evidence="6">Component of the NOP7 complex, which is required for maturation of the 25S and 5.8S ribosomal RNAs and formation of the 60S ribosome.</text>
</comment>
<evidence type="ECO:0000256" key="3">
    <source>
        <dbReference type="ARBA" id="ARBA00022574"/>
    </source>
</evidence>
<dbReference type="Pfam" id="PF08154">
    <property type="entry name" value="NLE"/>
    <property type="match status" value="1"/>
</dbReference>
<accession>A0A162MCT8</accession>
<comment type="caution">
    <text evidence="9">The sequence shown here is derived from an EMBL/GenBank/DDBJ whole genome shotgun (WGS) entry which is preliminary data.</text>
</comment>
<dbReference type="Gene3D" id="2.130.10.10">
    <property type="entry name" value="YVTN repeat-like/Quinoprotein amine dehydrogenase"/>
    <property type="match status" value="1"/>
</dbReference>
<dbReference type="SMART" id="SM00320">
    <property type="entry name" value="WD40"/>
    <property type="match status" value="6"/>
</dbReference>
<feature type="repeat" description="WD" evidence="7">
    <location>
        <begin position="390"/>
        <end position="436"/>
    </location>
</feature>
<dbReference type="InterPro" id="IPR028599">
    <property type="entry name" value="WDR12/Ytm1"/>
</dbReference>
<dbReference type="InterPro" id="IPR019775">
    <property type="entry name" value="WD40_repeat_CS"/>
</dbReference>
<evidence type="ECO:0000256" key="2">
    <source>
        <dbReference type="ARBA" id="ARBA00022552"/>
    </source>
</evidence>
<dbReference type="InterPro" id="IPR001680">
    <property type="entry name" value="WD40_rpt"/>
</dbReference>
<dbReference type="PROSITE" id="PS50082">
    <property type="entry name" value="WD_REPEATS_2"/>
    <property type="match status" value="3"/>
</dbReference>
<evidence type="ECO:0000256" key="1">
    <source>
        <dbReference type="ARBA" id="ARBA00022517"/>
    </source>
</evidence>
<dbReference type="PROSITE" id="PS50294">
    <property type="entry name" value="WD_REPEATS_REGION"/>
    <property type="match status" value="1"/>
</dbReference>
<evidence type="ECO:0000313" key="10">
    <source>
        <dbReference type="Proteomes" id="UP000076874"/>
    </source>
</evidence>
<dbReference type="STRING" id="1081102.A0A162MCT8"/>
<dbReference type="PRINTS" id="PR00320">
    <property type="entry name" value="GPROTEINBRPT"/>
</dbReference>
<comment type="similarity">
    <text evidence="6">Belongs to the WD repeat WDR12/YTM1 family.</text>
</comment>
<dbReference type="InterPro" id="IPR012972">
    <property type="entry name" value="NLE"/>
</dbReference>
<organism evidence="9 10">
    <name type="scientific">Niveomyces insectorum RCEF 264</name>
    <dbReference type="NCBI Taxonomy" id="1081102"/>
    <lineage>
        <taxon>Eukaryota</taxon>
        <taxon>Fungi</taxon>
        <taxon>Dikarya</taxon>
        <taxon>Ascomycota</taxon>
        <taxon>Pezizomycotina</taxon>
        <taxon>Sordariomycetes</taxon>
        <taxon>Hypocreomycetidae</taxon>
        <taxon>Hypocreales</taxon>
        <taxon>Cordycipitaceae</taxon>
        <taxon>Niveomyces</taxon>
    </lineage>
</organism>
<dbReference type="GO" id="GO:0051276">
    <property type="term" value="P:chromosome organization"/>
    <property type="evidence" value="ECO:0007669"/>
    <property type="project" value="EnsemblFungi"/>
</dbReference>
<comment type="subcellular location">
    <subcellularLocation>
        <location evidence="6">Nucleus</location>
        <location evidence="6">Nucleolus</location>
    </subcellularLocation>
    <subcellularLocation>
        <location evidence="6">Nucleus</location>
        <location evidence="6">Nucleoplasm</location>
    </subcellularLocation>
</comment>
<feature type="repeat" description="WD" evidence="7">
    <location>
        <begin position="219"/>
        <end position="260"/>
    </location>
</feature>
<dbReference type="InterPro" id="IPR036322">
    <property type="entry name" value="WD40_repeat_dom_sf"/>
</dbReference>
<dbReference type="GO" id="GO:0000463">
    <property type="term" value="P:maturation of LSU-rRNA from tricistronic rRNA transcript (SSU-rRNA, 5.8S rRNA, LSU-rRNA)"/>
    <property type="evidence" value="ECO:0007669"/>
    <property type="project" value="UniProtKB-UniRule"/>
</dbReference>
<gene>
    <name evidence="6" type="primary">YTM1</name>
    <name evidence="9" type="ORF">SPI_08919</name>
</gene>
<evidence type="ECO:0000313" key="9">
    <source>
        <dbReference type="EMBL" id="OAA54300.1"/>
    </source>
</evidence>
<keyword evidence="5 6" id="KW-0539">Nucleus</keyword>
<proteinExistence type="inferred from homology"/>
<dbReference type="InterPro" id="IPR015943">
    <property type="entry name" value="WD40/YVTN_repeat-like_dom_sf"/>
</dbReference>
<dbReference type="GO" id="GO:0030687">
    <property type="term" value="C:preribosome, large subunit precursor"/>
    <property type="evidence" value="ECO:0007669"/>
    <property type="project" value="UniProtKB-UniRule"/>
</dbReference>
<evidence type="ECO:0000256" key="4">
    <source>
        <dbReference type="ARBA" id="ARBA00022737"/>
    </source>
</evidence>
<dbReference type="HAMAP" id="MF_03029">
    <property type="entry name" value="WDR12"/>
    <property type="match status" value="1"/>
</dbReference>
<dbReference type="OrthoDB" id="10251381at2759"/>
<evidence type="ECO:0000256" key="5">
    <source>
        <dbReference type="ARBA" id="ARBA00023242"/>
    </source>
</evidence>
<dbReference type="GO" id="GO:0000466">
    <property type="term" value="P:maturation of 5.8S rRNA from tricistronic rRNA transcript (SSU-rRNA, 5.8S rRNA, LSU-rRNA)"/>
    <property type="evidence" value="ECO:0007669"/>
    <property type="project" value="UniProtKB-UniRule"/>
</dbReference>
<dbReference type="GO" id="GO:0070545">
    <property type="term" value="C:PeBoW complex"/>
    <property type="evidence" value="ECO:0007669"/>
    <property type="project" value="EnsemblFungi"/>
</dbReference>
<evidence type="ECO:0000256" key="6">
    <source>
        <dbReference type="HAMAP-Rule" id="MF_03029"/>
    </source>
</evidence>